<feature type="compositionally biased region" description="Basic and acidic residues" evidence="6">
    <location>
        <begin position="97"/>
        <end position="107"/>
    </location>
</feature>
<dbReference type="PROSITE" id="PS50048">
    <property type="entry name" value="ZN2_CY6_FUNGAL_2"/>
    <property type="match status" value="1"/>
</dbReference>
<dbReference type="PANTHER" id="PTHR31001:SF49">
    <property type="entry name" value="ZN(II)2CYS6 TRANSCRIPTION FACTOR (EUROFUNG)"/>
    <property type="match status" value="1"/>
</dbReference>
<dbReference type="CDD" id="cd12148">
    <property type="entry name" value="fungal_TF_MHR"/>
    <property type="match status" value="1"/>
</dbReference>
<comment type="caution">
    <text evidence="8">The sequence shown here is derived from an EMBL/GenBank/DDBJ whole genome shotgun (WGS) entry which is preliminary data.</text>
</comment>
<feature type="domain" description="Zn(2)-C6 fungal-type" evidence="7">
    <location>
        <begin position="24"/>
        <end position="55"/>
    </location>
</feature>
<evidence type="ECO:0000256" key="3">
    <source>
        <dbReference type="ARBA" id="ARBA00023125"/>
    </source>
</evidence>
<evidence type="ECO:0000256" key="1">
    <source>
        <dbReference type="ARBA" id="ARBA00004123"/>
    </source>
</evidence>
<comment type="subcellular location">
    <subcellularLocation>
        <location evidence="1">Nucleus</location>
    </subcellularLocation>
</comment>
<evidence type="ECO:0000313" key="8">
    <source>
        <dbReference type="EMBL" id="KFX45451.1"/>
    </source>
</evidence>
<gene>
    <name evidence="8" type="ORF">GQ26_0230940</name>
</gene>
<feature type="region of interest" description="Disordered" evidence="6">
    <location>
        <begin position="1"/>
        <end position="22"/>
    </location>
</feature>
<dbReference type="SUPFAM" id="SSF57701">
    <property type="entry name" value="Zn2/Cys6 DNA-binding domain"/>
    <property type="match status" value="1"/>
</dbReference>
<dbReference type="AlphaFoldDB" id="A0A093VFJ9"/>
<dbReference type="SMART" id="SM00066">
    <property type="entry name" value="GAL4"/>
    <property type="match status" value="1"/>
</dbReference>
<dbReference type="PROSITE" id="PS00463">
    <property type="entry name" value="ZN2_CY6_FUNGAL_1"/>
    <property type="match status" value="1"/>
</dbReference>
<reference evidence="8" key="2">
    <citation type="journal article" date="2014" name="PLoS Genet.">
        <title>Signature gene expression reveals novel clues to the molecular mechanisms of dimorphic transition in Penicillium marneffei.</title>
        <authorList>
            <person name="Yang E."/>
            <person name="Wang G."/>
            <person name="Cai J."/>
            <person name="Woo P.C."/>
            <person name="Lau S.K."/>
            <person name="Yuen K.-Y."/>
            <person name="Chow W.-N."/>
            <person name="Lin X."/>
        </authorList>
    </citation>
    <scope>NUCLEOTIDE SEQUENCE</scope>
    <source>
        <strain evidence="8">PM1</strain>
    </source>
</reference>
<reference key="1">
    <citation type="journal article" date="2014" name="PLoS Genet.">
        <title>Signature Gene Expression Reveals Novel Clues to the Molecular Mechanisms of Dimorphic Transition in Penicillium marneffei.</title>
        <authorList>
            <person name="Yang E."/>
            <person name="Wang G."/>
            <person name="Cai J."/>
            <person name="Woo P.C."/>
            <person name="Lau S.K."/>
            <person name="Yuen K.-Y."/>
            <person name="Chow W.-N."/>
            <person name="Lin X."/>
        </authorList>
    </citation>
    <scope>NUCLEOTIDE SEQUENCE [LARGE SCALE GENOMIC DNA]</scope>
    <source>
        <strain>PM1</strain>
    </source>
</reference>
<dbReference type="HOGENOM" id="CLU_007426_5_0_1"/>
<dbReference type="GO" id="GO:0008270">
    <property type="term" value="F:zinc ion binding"/>
    <property type="evidence" value="ECO:0007669"/>
    <property type="project" value="InterPro"/>
</dbReference>
<dbReference type="InterPro" id="IPR036864">
    <property type="entry name" value="Zn2-C6_fun-type_DNA-bd_sf"/>
</dbReference>
<evidence type="ECO:0000256" key="2">
    <source>
        <dbReference type="ARBA" id="ARBA00023015"/>
    </source>
</evidence>
<sequence>MGSSPPASSPLPPSSRRRDKPQLSCNLCRRRKLKCDRGLPCETCARRGLSLSCTYPASMPLQSGKRLIDPSSTALHKRIAQLEKLVVSMTNQTDATGAKENKNRPDSDFPEDSTQLHASFGRIGLENTETNYVENSHWTAVLDGIAELKDCFDDNPEAVEQANNNQKSSPSGPVLLLGNFRRLDQQQILASIPPKQEVDSLVSVFFNTSTLYLVCIHGPTFLEEAEMRRRNWAALFMLDSAAADQYGLPRMVNEALVDARPPANLLDEDLGPDMKTLPRSRPEHETTLVGFLAIKNRLLSTRNIITDLTSYPNKPVSYKEILKLDKIIKEQFQNIPGPLKMRPMSKSLTDSSGVIANRIFLALVGYKSRCMLHQHYLLPARTDDRYRYSRKACIESALELLRIQESIREECQIGRRLSHEHWKFETSVKHVFYLACTILCVDLNYDLSEAPSRRRLGKETLLKIVKALQGCYNIWVESTDASRESQKAVAMLRFILEKAQRSGRLNQLSTNTARFDSDGIAIPTHMTDPSLFNHDSGSMSWENHDVDMSQFDLGQFDAMLNGMQENSQINLNNWDVDASAIMNQPLMNSPDWWTTFDPSVMNG</sequence>
<dbReference type="GO" id="GO:0000981">
    <property type="term" value="F:DNA-binding transcription factor activity, RNA polymerase II-specific"/>
    <property type="evidence" value="ECO:0007669"/>
    <property type="project" value="InterPro"/>
</dbReference>
<dbReference type="GO" id="GO:0005634">
    <property type="term" value="C:nucleus"/>
    <property type="evidence" value="ECO:0007669"/>
    <property type="project" value="UniProtKB-SubCell"/>
</dbReference>
<keyword evidence="3" id="KW-0238">DNA-binding</keyword>
<evidence type="ECO:0000256" key="5">
    <source>
        <dbReference type="ARBA" id="ARBA00023242"/>
    </source>
</evidence>
<protein>
    <submittedName>
        <fullName evidence="8">Putative transcriptional regulatory protein</fullName>
    </submittedName>
</protein>
<dbReference type="Gene3D" id="4.10.240.10">
    <property type="entry name" value="Zn(2)-C6 fungal-type DNA-binding domain"/>
    <property type="match status" value="1"/>
</dbReference>
<organism evidence="8">
    <name type="scientific">Talaromyces marneffei PM1</name>
    <dbReference type="NCBI Taxonomy" id="1077442"/>
    <lineage>
        <taxon>Eukaryota</taxon>
        <taxon>Fungi</taxon>
        <taxon>Dikarya</taxon>
        <taxon>Ascomycota</taxon>
        <taxon>Pezizomycotina</taxon>
        <taxon>Eurotiomycetes</taxon>
        <taxon>Eurotiomycetidae</taxon>
        <taxon>Eurotiales</taxon>
        <taxon>Trichocomaceae</taxon>
        <taxon>Talaromyces</taxon>
        <taxon>Talaromyces sect. Talaromyces</taxon>
    </lineage>
</organism>
<dbReference type="PANTHER" id="PTHR31001">
    <property type="entry name" value="UNCHARACTERIZED TRANSCRIPTIONAL REGULATORY PROTEIN"/>
    <property type="match status" value="1"/>
</dbReference>
<dbReference type="Pfam" id="PF00172">
    <property type="entry name" value="Zn_clus"/>
    <property type="match status" value="1"/>
</dbReference>
<accession>A0A093VFJ9</accession>
<dbReference type="InterPro" id="IPR050613">
    <property type="entry name" value="Sec_Metabolite_Reg"/>
</dbReference>
<dbReference type="CDD" id="cd00067">
    <property type="entry name" value="GAL4"/>
    <property type="match status" value="1"/>
</dbReference>
<feature type="region of interest" description="Disordered" evidence="6">
    <location>
        <begin position="91"/>
        <end position="113"/>
    </location>
</feature>
<proteinExistence type="predicted"/>
<dbReference type="GO" id="GO:0003677">
    <property type="term" value="F:DNA binding"/>
    <property type="evidence" value="ECO:0007669"/>
    <property type="project" value="UniProtKB-KW"/>
</dbReference>
<evidence type="ECO:0000259" key="7">
    <source>
        <dbReference type="PROSITE" id="PS50048"/>
    </source>
</evidence>
<evidence type="ECO:0000256" key="6">
    <source>
        <dbReference type="SAM" id="MobiDB-lite"/>
    </source>
</evidence>
<dbReference type="EMBL" id="JPOX01000023">
    <property type="protein sequence ID" value="KFX45451.1"/>
    <property type="molecule type" value="Genomic_DNA"/>
</dbReference>
<keyword evidence="4" id="KW-0804">Transcription</keyword>
<evidence type="ECO:0000256" key="4">
    <source>
        <dbReference type="ARBA" id="ARBA00023163"/>
    </source>
</evidence>
<keyword evidence="5" id="KW-0539">Nucleus</keyword>
<dbReference type="InterPro" id="IPR001138">
    <property type="entry name" value="Zn2Cys6_DnaBD"/>
</dbReference>
<keyword evidence="2" id="KW-0805">Transcription regulation</keyword>
<name>A0A093VFJ9_TALMA</name>